<protein>
    <submittedName>
        <fullName evidence="2">Retrotransposon protein, putative, unclassified</fullName>
    </submittedName>
</protein>
<dbReference type="EMBL" id="DP000010">
    <property type="protein sequence ID" value="ABA95552.1"/>
    <property type="molecule type" value="Genomic_DNA"/>
</dbReference>
<evidence type="ECO:0000313" key="2">
    <source>
        <dbReference type="EMBL" id="ABA95552.1"/>
    </source>
</evidence>
<sequence>MAEEREISFEQWATFDVKESTLKETVKKGVLPAKKSSGGNRPTVRNSRHRTLEKLCPHQGERSKPSFQHEGQTGPNREDPDSIEFQTMYSQMYKVFSTGIVIDYGHNLPVIPYSLMNPTPPENESIISNPLAMARQSPRRSPRNKQPTGGPSIKTPQKGKRSLSLSFNVMRSYLEDLCKQKYSIRRREKLENRTAL</sequence>
<dbReference type="AlphaFoldDB" id="Q2QZ83"/>
<gene>
    <name evidence="2" type="ordered locus">LOC_Os11g47360</name>
</gene>
<evidence type="ECO:0000256" key="1">
    <source>
        <dbReference type="SAM" id="MobiDB-lite"/>
    </source>
</evidence>
<organism evidence="2">
    <name type="scientific">Oryza sativa subsp. japonica</name>
    <name type="common">Rice</name>
    <dbReference type="NCBI Taxonomy" id="39947"/>
    <lineage>
        <taxon>Eukaryota</taxon>
        <taxon>Viridiplantae</taxon>
        <taxon>Streptophyta</taxon>
        <taxon>Embryophyta</taxon>
        <taxon>Tracheophyta</taxon>
        <taxon>Spermatophyta</taxon>
        <taxon>Magnoliopsida</taxon>
        <taxon>Liliopsida</taxon>
        <taxon>Poales</taxon>
        <taxon>Poaceae</taxon>
        <taxon>BOP clade</taxon>
        <taxon>Oryzoideae</taxon>
        <taxon>Oryzeae</taxon>
        <taxon>Oryzinae</taxon>
        <taxon>Oryza</taxon>
        <taxon>Oryza sativa</taxon>
    </lineage>
</organism>
<feature type="region of interest" description="Disordered" evidence="1">
    <location>
        <begin position="133"/>
        <end position="161"/>
    </location>
</feature>
<feature type="compositionally biased region" description="Polar residues" evidence="1">
    <location>
        <begin position="65"/>
        <end position="75"/>
    </location>
</feature>
<accession>Q2QZ83</accession>
<feature type="compositionally biased region" description="Basic and acidic residues" evidence="1">
    <location>
        <begin position="50"/>
        <end position="64"/>
    </location>
</feature>
<reference evidence="2" key="2">
    <citation type="submission" date="2005-04" db="EMBL/GenBank/DDBJ databases">
        <authorList>
            <person name="Buell C.R."/>
            <person name="Wing R.A."/>
            <person name="McCombie W.A."/>
            <person name="Ouyang S."/>
        </authorList>
    </citation>
    <scope>NUCLEOTIDE SEQUENCE</scope>
</reference>
<feature type="region of interest" description="Disordered" evidence="1">
    <location>
        <begin position="31"/>
        <end position="82"/>
    </location>
</feature>
<name>Q2QZ83_ORYSJ</name>
<proteinExistence type="predicted"/>
<reference evidence="2" key="3">
    <citation type="submission" date="2006-01" db="EMBL/GenBank/DDBJ databases">
        <authorList>
            <person name="Buell R."/>
        </authorList>
    </citation>
    <scope>NUCLEOTIDE SEQUENCE</scope>
</reference>
<reference evidence="2" key="1">
    <citation type="journal article" date="2005" name="BMC Biol.">
        <title>The sequence of rice chromosomes 11 and 12, rich in disease resistance genes and recent gene duplications.</title>
        <authorList>
            <consortium name="The rice chromosomes 11 and 12 sequencing consortia"/>
        </authorList>
    </citation>
    <scope>NUCLEOTIDE SEQUENCE [LARGE SCALE GENOMIC DNA]</scope>
</reference>